<dbReference type="RefSeq" id="WP_163671782.1">
    <property type="nucleotide sequence ID" value="NZ_QZCE01000002.1"/>
</dbReference>
<dbReference type="EMBL" id="QZCE01000002">
    <property type="protein sequence ID" value="NEZ66409.1"/>
    <property type="molecule type" value="Genomic_DNA"/>
</dbReference>
<gene>
    <name evidence="1" type="ORF">D0962_27235</name>
</gene>
<proteinExistence type="predicted"/>
<evidence type="ECO:0000313" key="2">
    <source>
        <dbReference type="Proteomes" id="UP000473574"/>
    </source>
</evidence>
<dbReference type="InterPro" id="IPR035943">
    <property type="entry name" value="XisI-like_sf"/>
</dbReference>
<accession>A0A6M0SD29</accession>
<reference evidence="1 2" key="1">
    <citation type="journal article" date="2020" name="Microb. Ecol.">
        <title>Ecogenomics of the Marine Benthic Filamentous Cyanobacterium Adonisia.</title>
        <authorList>
            <person name="Walter J.M."/>
            <person name="Coutinho F.H."/>
            <person name="Leomil L."/>
            <person name="Hargreaves P.I."/>
            <person name="Campeao M.E."/>
            <person name="Vieira V.V."/>
            <person name="Silva B.S."/>
            <person name="Fistarol G.O."/>
            <person name="Salomon P.S."/>
            <person name="Sawabe T."/>
            <person name="Mino S."/>
            <person name="Hosokawa M."/>
            <person name="Miyashita H."/>
            <person name="Maruyama F."/>
            <person name="van Verk M.C."/>
            <person name="Dutilh B.E."/>
            <person name="Thompson C.C."/>
            <person name="Thompson F.L."/>
        </authorList>
    </citation>
    <scope>NUCLEOTIDE SEQUENCE [LARGE SCALE GENOMIC DNA]</scope>
    <source>
        <strain evidence="1 2">CCMR0082</strain>
    </source>
</reference>
<evidence type="ECO:0000313" key="1">
    <source>
        <dbReference type="EMBL" id="NEZ66409.1"/>
    </source>
</evidence>
<dbReference type="Gene3D" id="3.30.310.110">
    <property type="entry name" value="XisI-like"/>
    <property type="match status" value="1"/>
</dbReference>
<dbReference type="SUPFAM" id="SSF143847">
    <property type="entry name" value="XisI-like"/>
    <property type="match status" value="1"/>
</dbReference>
<dbReference type="Proteomes" id="UP000473574">
    <property type="component" value="Unassembled WGS sequence"/>
</dbReference>
<protein>
    <submittedName>
        <fullName evidence="1">Uncharacterized protein</fullName>
    </submittedName>
</protein>
<organism evidence="1 2">
    <name type="scientific">Adonisia turfae CCMR0082</name>
    <dbReference type="NCBI Taxonomy" id="2304604"/>
    <lineage>
        <taxon>Bacteria</taxon>
        <taxon>Bacillati</taxon>
        <taxon>Cyanobacteriota</taxon>
        <taxon>Adonisia</taxon>
        <taxon>Adonisia turfae</taxon>
    </lineage>
</organism>
<name>A0A6M0SD29_9CYAN</name>
<dbReference type="InterPro" id="IPR014968">
    <property type="entry name" value="XisI"/>
</dbReference>
<dbReference type="AlphaFoldDB" id="A0A6M0SD29"/>
<sequence>MVDKGVPKQGIVLGFHPSYRRELSDYATG</sequence>
<dbReference type="Pfam" id="PF08869">
    <property type="entry name" value="XisI"/>
    <property type="match status" value="1"/>
</dbReference>
<comment type="caution">
    <text evidence="1">The sequence shown here is derived from an EMBL/GenBank/DDBJ whole genome shotgun (WGS) entry which is preliminary data.</text>
</comment>